<sequence>MRENRSLGRALGLTLSSALLWGFAHLWVGRSRIGLALALIYTALLASGIAVATTFRTTALALLVRPGWLSAVVVITLVVAVFWALVIMASYRLVRPQPLTGGPRLFGGALVGALCLVVMAPLAYASRVAYVSHDLMTTVFAAPRSSVFPSGGDREHVEYLATKPRVNILLAGADAAKNRPGARTDSMTVASVDTRNGQTVLFSLPRNLEHVPMPEGPARDAFPDGFTGGGDSPGLLNEVYQWGEDNPALVPGVPDGQRGKTLLKATVGDILGLDIDYYAMVDMKGFAQMIDAIGGVTVTVKEDIVYGTYREGLVKAGTRRLTGEEALWFGRSRTDSDDYVRMGRQKCLLNAVAKQADAMTVLRGFEQIATVAKRYVSTDIPQTLLPALLDLSTKVKLAQIQSLQFVPPLISTANPDWTFIHTKVKEAITTPVHPEMPSRREALLTQPPDAVSLDAACG</sequence>
<evidence type="ECO:0000256" key="2">
    <source>
        <dbReference type="SAM" id="Phobius"/>
    </source>
</evidence>
<comment type="similarity">
    <text evidence="1">Belongs to the LytR/CpsA/Psr (LCP) family.</text>
</comment>
<organism evidence="4 5">
    <name type="scientific">Acrocarpospora corrugata</name>
    <dbReference type="NCBI Taxonomy" id="35763"/>
    <lineage>
        <taxon>Bacteria</taxon>
        <taxon>Bacillati</taxon>
        <taxon>Actinomycetota</taxon>
        <taxon>Actinomycetes</taxon>
        <taxon>Streptosporangiales</taxon>
        <taxon>Streptosporangiaceae</taxon>
        <taxon>Acrocarpospora</taxon>
    </lineage>
</organism>
<dbReference type="InterPro" id="IPR004474">
    <property type="entry name" value="LytR_CpsA_psr"/>
</dbReference>
<accession>A0A5M3W3L4</accession>
<evidence type="ECO:0000259" key="3">
    <source>
        <dbReference type="Pfam" id="PF03816"/>
    </source>
</evidence>
<evidence type="ECO:0000313" key="5">
    <source>
        <dbReference type="Proteomes" id="UP000334990"/>
    </source>
</evidence>
<feature type="transmembrane region" description="Helical" evidence="2">
    <location>
        <begin position="33"/>
        <end position="55"/>
    </location>
</feature>
<name>A0A5M3W3L4_9ACTN</name>
<keyword evidence="2" id="KW-1133">Transmembrane helix</keyword>
<feature type="transmembrane region" description="Helical" evidence="2">
    <location>
        <begin position="105"/>
        <end position="125"/>
    </location>
</feature>
<dbReference type="Pfam" id="PF03816">
    <property type="entry name" value="LytR_cpsA_psr"/>
    <property type="match status" value="1"/>
</dbReference>
<comment type="caution">
    <text evidence="4">The sequence shown here is derived from an EMBL/GenBank/DDBJ whole genome shotgun (WGS) entry which is preliminary data.</text>
</comment>
<dbReference type="AlphaFoldDB" id="A0A5M3W3L4"/>
<keyword evidence="5" id="KW-1185">Reference proteome</keyword>
<proteinExistence type="inferred from homology"/>
<evidence type="ECO:0000256" key="1">
    <source>
        <dbReference type="ARBA" id="ARBA00006068"/>
    </source>
</evidence>
<gene>
    <name evidence="4" type="ORF">Acor_32520</name>
</gene>
<dbReference type="PANTHER" id="PTHR33392">
    <property type="entry name" value="POLYISOPRENYL-TEICHOIC ACID--PEPTIDOGLYCAN TEICHOIC ACID TRANSFERASE TAGU"/>
    <property type="match status" value="1"/>
</dbReference>
<dbReference type="EMBL" id="BLAD01000049">
    <property type="protein sequence ID" value="GES01188.1"/>
    <property type="molecule type" value="Genomic_DNA"/>
</dbReference>
<dbReference type="NCBIfam" id="TIGR00350">
    <property type="entry name" value="lytR_cpsA_psr"/>
    <property type="match status" value="1"/>
</dbReference>
<reference evidence="4 5" key="1">
    <citation type="submission" date="2019-10" db="EMBL/GenBank/DDBJ databases">
        <title>Whole genome shotgun sequence of Acrocarpospora corrugata NBRC 13972.</title>
        <authorList>
            <person name="Ichikawa N."/>
            <person name="Kimura A."/>
            <person name="Kitahashi Y."/>
            <person name="Komaki H."/>
            <person name="Oguchi A."/>
        </authorList>
    </citation>
    <scope>NUCLEOTIDE SEQUENCE [LARGE SCALE GENOMIC DNA]</scope>
    <source>
        <strain evidence="4 5">NBRC 13972</strain>
    </source>
</reference>
<feature type="transmembrane region" description="Helical" evidence="2">
    <location>
        <begin position="67"/>
        <end position="93"/>
    </location>
</feature>
<keyword evidence="2" id="KW-0812">Transmembrane</keyword>
<dbReference type="RefSeq" id="WP_155337489.1">
    <property type="nucleotide sequence ID" value="NZ_BAAABN010000079.1"/>
</dbReference>
<feature type="domain" description="Cell envelope-related transcriptional attenuator" evidence="3">
    <location>
        <begin position="183"/>
        <end position="356"/>
    </location>
</feature>
<dbReference type="OrthoDB" id="3573673at2"/>
<feature type="transmembrane region" description="Helical" evidence="2">
    <location>
        <begin position="7"/>
        <end position="27"/>
    </location>
</feature>
<dbReference type="InterPro" id="IPR050922">
    <property type="entry name" value="LytR/CpsA/Psr_CW_biosynth"/>
</dbReference>
<dbReference type="PANTHER" id="PTHR33392:SF6">
    <property type="entry name" value="POLYISOPRENYL-TEICHOIC ACID--PEPTIDOGLYCAN TEICHOIC ACID TRANSFERASE TAGU"/>
    <property type="match status" value="1"/>
</dbReference>
<evidence type="ECO:0000313" key="4">
    <source>
        <dbReference type="EMBL" id="GES01188.1"/>
    </source>
</evidence>
<dbReference type="Gene3D" id="3.40.630.190">
    <property type="entry name" value="LCP protein"/>
    <property type="match status" value="1"/>
</dbReference>
<keyword evidence="2" id="KW-0472">Membrane</keyword>
<dbReference type="Proteomes" id="UP000334990">
    <property type="component" value="Unassembled WGS sequence"/>
</dbReference>
<protein>
    <recommendedName>
        <fullName evidence="3">Cell envelope-related transcriptional attenuator domain-containing protein</fullName>
    </recommendedName>
</protein>